<keyword evidence="1" id="KW-0472">Membrane</keyword>
<protein>
    <submittedName>
        <fullName evidence="2">Uncharacterized protein</fullName>
    </submittedName>
</protein>
<dbReference type="AlphaFoldDB" id="A0AA36H0C3"/>
<dbReference type="EMBL" id="CATQJL010000305">
    <property type="protein sequence ID" value="CAJ0601451.1"/>
    <property type="molecule type" value="Genomic_DNA"/>
</dbReference>
<feature type="transmembrane region" description="Helical" evidence="1">
    <location>
        <begin position="12"/>
        <end position="36"/>
    </location>
</feature>
<reference evidence="2" key="1">
    <citation type="submission" date="2023-07" db="EMBL/GenBank/DDBJ databases">
        <authorList>
            <consortium name="CYATHOMIX"/>
        </authorList>
    </citation>
    <scope>NUCLEOTIDE SEQUENCE</scope>
    <source>
        <strain evidence="2">N/A</strain>
    </source>
</reference>
<sequence length="58" mass="6699">MCPNRYYWDHHVVKIFFICCALPLILALPSLISTIITELEFYQNSVANVICILILDLT</sequence>
<comment type="caution">
    <text evidence="2">The sequence shown here is derived from an EMBL/GenBank/DDBJ whole genome shotgun (WGS) entry which is preliminary data.</text>
</comment>
<feature type="non-terminal residue" evidence="2">
    <location>
        <position position="58"/>
    </location>
</feature>
<keyword evidence="1" id="KW-0812">Transmembrane</keyword>
<evidence type="ECO:0000313" key="3">
    <source>
        <dbReference type="Proteomes" id="UP001176961"/>
    </source>
</evidence>
<organism evidence="2 3">
    <name type="scientific">Cylicocyclus nassatus</name>
    <name type="common">Nematode worm</name>
    <dbReference type="NCBI Taxonomy" id="53992"/>
    <lineage>
        <taxon>Eukaryota</taxon>
        <taxon>Metazoa</taxon>
        <taxon>Ecdysozoa</taxon>
        <taxon>Nematoda</taxon>
        <taxon>Chromadorea</taxon>
        <taxon>Rhabditida</taxon>
        <taxon>Rhabditina</taxon>
        <taxon>Rhabditomorpha</taxon>
        <taxon>Strongyloidea</taxon>
        <taxon>Strongylidae</taxon>
        <taxon>Cylicocyclus</taxon>
    </lineage>
</organism>
<gene>
    <name evidence="2" type="ORF">CYNAS_LOCUS13434</name>
</gene>
<accession>A0AA36H0C3</accession>
<name>A0AA36H0C3_CYLNA</name>
<dbReference type="Proteomes" id="UP001176961">
    <property type="component" value="Unassembled WGS sequence"/>
</dbReference>
<keyword evidence="1" id="KW-1133">Transmembrane helix</keyword>
<keyword evidence="3" id="KW-1185">Reference proteome</keyword>
<evidence type="ECO:0000256" key="1">
    <source>
        <dbReference type="SAM" id="Phobius"/>
    </source>
</evidence>
<evidence type="ECO:0000313" key="2">
    <source>
        <dbReference type="EMBL" id="CAJ0601451.1"/>
    </source>
</evidence>
<proteinExistence type="predicted"/>